<gene>
    <name evidence="4" type="primary">DNAAF6_0</name>
    <name evidence="4" type="ORF">Bhyg_03443</name>
</gene>
<dbReference type="Proteomes" id="UP001151699">
    <property type="component" value="Chromosome A"/>
</dbReference>
<keyword evidence="5" id="KW-1185">Reference proteome</keyword>
<evidence type="ECO:0000313" key="4">
    <source>
        <dbReference type="EMBL" id="KAJ6648216.1"/>
    </source>
</evidence>
<reference evidence="4" key="1">
    <citation type="submission" date="2022-07" db="EMBL/GenBank/DDBJ databases">
        <authorList>
            <person name="Trinca V."/>
            <person name="Uliana J.V.C."/>
            <person name="Torres T.T."/>
            <person name="Ward R.J."/>
            <person name="Monesi N."/>
        </authorList>
    </citation>
    <scope>NUCLEOTIDE SEQUENCE</scope>
    <source>
        <strain evidence="4">HSMRA1968</strain>
        <tissue evidence="4">Whole embryos</tissue>
    </source>
</reference>
<accession>A0A9Q0NEP6</accession>
<dbReference type="InterPro" id="IPR041442">
    <property type="entry name" value="PIH1D1/2/3_CS-like"/>
</dbReference>
<comment type="caution">
    <text evidence="4">The sequence shown here is derived from an EMBL/GenBank/DDBJ whole genome shotgun (WGS) entry which is preliminary data.</text>
</comment>
<dbReference type="AlphaFoldDB" id="A0A9Q0NEP6"/>
<dbReference type="EMBL" id="WJQU01000001">
    <property type="protein sequence ID" value="KAJ6648216.1"/>
    <property type="molecule type" value="Genomic_DNA"/>
</dbReference>
<dbReference type="GO" id="GO:0005737">
    <property type="term" value="C:cytoplasm"/>
    <property type="evidence" value="ECO:0007669"/>
    <property type="project" value="TreeGrafter"/>
</dbReference>
<dbReference type="GO" id="GO:0051087">
    <property type="term" value="F:protein-folding chaperone binding"/>
    <property type="evidence" value="ECO:0007669"/>
    <property type="project" value="InterPro"/>
</dbReference>
<sequence length="201" mass="23080">MSFFEDVNTIKLLTNLLKPPDESSDSEDEINVASSSVSKLGPGDIHNKGRTNVKEQNERINTYEPQKAKQCPTSIEEWEKLQLKTDFDALDTRKRPDYKVSYKQDVKTEDVFLQLSNKSTATSSCDEIVIHITMPDETVSIDGMKLSVSRNDIDLETPVYRLKLPLMQPINPDMGKASWDNEKKILTLRLKMDREFDYVNF</sequence>
<comment type="similarity">
    <text evidence="1">Belongs to the PIH1 family.</text>
</comment>
<evidence type="ECO:0000313" key="5">
    <source>
        <dbReference type="Proteomes" id="UP001151699"/>
    </source>
</evidence>
<evidence type="ECO:0000256" key="1">
    <source>
        <dbReference type="ARBA" id="ARBA00008511"/>
    </source>
</evidence>
<proteinExistence type="inferred from homology"/>
<dbReference type="Pfam" id="PF18201">
    <property type="entry name" value="PIH1_CS"/>
    <property type="match status" value="1"/>
</dbReference>
<feature type="domain" description="PIH1D1/2/3 CS-like" evidence="3">
    <location>
        <begin position="95"/>
        <end position="191"/>
    </location>
</feature>
<dbReference type="GO" id="GO:0070286">
    <property type="term" value="P:axonemal dynein complex assembly"/>
    <property type="evidence" value="ECO:0007669"/>
    <property type="project" value="InterPro"/>
</dbReference>
<dbReference type="PANTHER" id="PTHR21083">
    <property type="entry name" value="TWISTER"/>
    <property type="match status" value="1"/>
</dbReference>
<organism evidence="4 5">
    <name type="scientific">Pseudolycoriella hygida</name>
    <dbReference type="NCBI Taxonomy" id="35572"/>
    <lineage>
        <taxon>Eukaryota</taxon>
        <taxon>Metazoa</taxon>
        <taxon>Ecdysozoa</taxon>
        <taxon>Arthropoda</taxon>
        <taxon>Hexapoda</taxon>
        <taxon>Insecta</taxon>
        <taxon>Pterygota</taxon>
        <taxon>Neoptera</taxon>
        <taxon>Endopterygota</taxon>
        <taxon>Diptera</taxon>
        <taxon>Nematocera</taxon>
        <taxon>Sciaroidea</taxon>
        <taxon>Sciaridae</taxon>
        <taxon>Pseudolycoriella</taxon>
    </lineage>
</organism>
<evidence type="ECO:0000256" key="2">
    <source>
        <dbReference type="SAM" id="MobiDB-lite"/>
    </source>
</evidence>
<dbReference type="InterPro" id="IPR026697">
    <property type="entry name" value="DNAAF6"/>
</dbReference>
<dbReference type="PANTHER" id="PTHR21083:SF0">
    <property type="entry name" value="DYNEIN AXONEMAL ASSEMBLY FACTOR 6"/>
    <property type="match status" value="1"/>
</dbReference>
<evidence type="ECO:0000259" key="3">
    <source>
        <dbReference type="Pfam" id="PF18201"/>
    </source>
</evidence>
<dbReference type="OrthoDB" id="25887at2759"/>
<protein>
    <submittedName>
        <fullName evidence="4">Dynein axonemal assembly factor 6</fullName>
    </submittedName>
</protein>
<name>A0A9Q0NEP6_9DIPT</name>
<dbReference type="GO" id="GO:0045505">
    <property type="term" value="F:dynein intermediate chain binding"/>
    <property type="evidence" value="ECO:0007669"/>
    <property type="project" value="TreeGrafter"/>
</dbReference>
<feature type="region of interest" description="Disordered" evidence="2">
    <location>
        <begin position="17"/>
        <end position="58"/>
    </location>
</feature>